<evidence type="ECO:0000313" key="1">
    <source>
        <dbReference type="EMBL" id="KAK9322071.1"/>
    </source>
</evidence>
<name>A0ACC3TMT6_9ASCO</name>
<dbReference type="Proteomes" id="UP001489719">
    <property type="component" value="Unassembled WGS sequence"/>
</dbReference>
<evidence type="ECO:0000313" key="2">
    <source>
        <dbReference type="Proteomes" id="UP001489719"/>
    </source>
</evidence>
<dbReference type="EMBL" id="MU970084">
    <property type="protein sequence ID" value="KAK9322071.1"/>
    <property type="molecule type" value="Genomic_DNA"/>
</dbReference>
<comment type="caution">
    <text evidence="1">The sequence shown here is derived from an EMBL/GenBank/DDBJ whole genome shotgun (WGS) entry which is preliminary data.</text>
</comment>
<accession>A0ACC3TMT6</accession>
<organism evidence="1 2">
    <name type="scientific">Lipomyces orientalis</name>
    <dbReference type="NCBI Taxonomy" id="1233043"/>
    <lineage>
        <taxon>Eukaryota</taxon>
        <taxon>Fungi</taxon>
        <taxon>Dikarya</taxon>
        <taxon>Ascomycota</taxon>
        <taxon>Saccharomycotina</taxon>
        <taxon>Lipomycetes</taxon>
        <taxon>Lipomycetales</taxon>
        <taxon>Lipomycetaceae</taxon>
        <taxon>Lipomyces</taxon>
    </lineage>
</organism>
<sequence length="1619" mass="182479">MRRSRGSRRSSSVASGGSYRPTSSFIQLNCHNVLPIQLKVPVKVTPPAHIRFAAGADALQVPKETLIYKEATNEVVTASGKVVPLECLHSQQSTLLSPQAQRSSPVSAESESTSSSSEQAMFSTPSESGTIKRSGTDISSLSDDASPPSSLTEGHFSRVSSTGSASSFSDLAHFKDELRTDLSMGEQSGHDITSVSSDGKKSLVVPVSEDCTDYNFYWHPAKAVFIRFALPNDTVVIDLEAPKRPRTPVIRSPPLPRAAEWLSWPEVRVRIMGIPLEWTLLKLYTVLRDLNLGKIYMIDLPESTKRVKGFARVGFRPAPLVDFWSYGRPFYVKDGAILAAQLDVPRDTFYVSSPSDQHMYCLYLQTFSGRTLSIGFLETQDVMNVRFKSYQTANVSLEINLDRMVFKVTFQIVSIISQQLSLIDTDEPDKVKKLYRRYHTYSFEVKFEQLKDVRYSKGANPTMGSYARKLSFEIDGSPPLYKREDDIKKILTMDGPETRYFVENYCWSRVTSIPFDPTYQAVTAAPLSTHVDTEIIDPAHWNTYMIDFLLSKYDAERLDYLFKFLRSSGIEMKREPLRVVNTPCTKVWHWLDNTALPFAVLYQLEVCVSHNWLHEAALTNEFISHLSKLPDDEAVGILEKVADDQKRVWDPKSIFNISRRSNLIAEYPNYCSPMRKAQITPTSIILSTPMVDITNRVIRQYVHLSDRFIRVQFSDENAWGKLGGKNDFDASANLYDRVHRALKFGFQIGNRHYEYLASGNSQIRDHGAWFYATDGFVTVDDIRDWMGRFSDIKNIAKNAARLGQCFSTTRALRTTKPEIEMIPDIRRNNFCFTDGIGKMSPGVAQIIASEILQQPTSPAAVQFRLGGYKGMLAVWPDVPGFKVQLRESQLKFESTHLTLEIVRCSSLASSRLNRQIIAVLSTLGVPDEVFLARQANMLGYLNRVTRDEESALYLLTKNGDENGMNFALAEMIRAGFMKSDTFVENVLRLYQSYSIRMLKQKARIWIEDGAFLMGVCDEYGILKGHTSVEEDQAKQNRSLSTSALPEVFVQITDPRDATGHTKTVITGICLLARNPSLHPGDIRVVHAVDKPELRHLFDVVVLPVTGTRDVANMASGGDLDGDDYTIIWDQQLIPQIMNYPPMDYTPPAPRVKEGEGEVTVDDRRQFMIDYMRNDQLGVIALSHLAIQDASPYGVMDPACLDLAQLHSMAVDFAKTGVPASIPKRLRATEYPHYMERKRGRMRRSYKVLGKLYDAVQDVVFKPDIDENFDSRLFDSEYVSDDRELRQLVYNVKRDYDYKVFRMMQQRGIESEFEVFTAYVLKYDSAGHNKDYKYWEEVTQQFTAISDMIKKKVYDAIGYNNPALLTKERDLRLRKFVVTAYVMCFEELKEVKQQDRVECRRRKLELQKAQAQEVDLLQLDDEPAQEPSDPAPCEDENGDGEDNIASSVFISFPWIFRSVLCTVARSVSIARGQSAVGSSISAPRMATNATGLATVDEPIQVPAETNMIDITSVTRKNRNKLMTTSMMKNALLGSGGTGAVAPRSPSPRSGVAPFSTARGRAKPLPTGVSEVQLAALNLPPELTSDSIEELFGILDRDDYNNSGERYKYLGELKSAMGKNQ</sequence>
<reference evidence="2" key="1">
    <citation type="journal article" date="2024" name="Front. Bioeng. Biotechnol.">
        <title>Genome-scale model development and genomic sequencing of the oleaginous clade Lipomyces.</title>
        <authorList>
            <person name="Czajka J.J."/>
            <person name="Han Y."/>
            <person name="Kim J."/>
            <person name="Mondo S.J."/>
            <person name="Hofstad B.A."/>
            <person name="Robles A."/>
            <person name="Haridas S."/>
            <person name="Riley R."/>
            <person name="LaButti K."/>
            <person name="Pangilinan J."/>
            <person name="Andreopoulos W."/>
            <person name="Lipzen A."/>
            <person name="Yan J."/>
            <person name="Wang M."/>
            <person name="Ng V."/>
            <person name="Grigoriev I.V."/>
            <person name="Spatafora J.W."/>
            <person name="Magnuson J.K."/>
            <person name="Baker S.E."/>
            <person name="Pomraning K.R."/>
        </authorList>
    </citation>
    <scope>NUCLEOTIDE SEQUENCE [LARGE SCALE GENOMIC DNA]</scope>
    <source>
        <strain evidence="2">CBS 10300</strain>
    </source>
</reference>
<proteinExistence type="predicted"/>
<gene>
    <name evidence="1" type="ORF">V1517DRAFT_324537</name>
</gene>
<keyword evidence="2" id="KW-1185">Reference proteome</keyword>
<protein>
    <submittedName>
        <fullName evidence="1">RNA dependent RNA polymerase-domain-containing protein</fullName>
    </submittedName>
</protein>